<comment type="caution">
    <text evidence="1">The sequence shown here is derived from an EMBL/GenBank/DDBJ whole genome shotgun (WGS) entry which is preliminary data.</text>
</comment>
<dbReference type="Proteomes" id="UP000789920">
    <property type="component" value="Unassembled WGS sequence"/>
</dbReference>
<proteinExistence type="predicted"/>
<keyword evidence="2" id="KW-1185">Reference proteome</keyword>
<protein>
    <submittedName>
        <fullName evidence="1">27992_t:CDS:1</fullName>
    </submittedName>
</protein>
<accession>A0ACA9K828</accession>
<feature type="non-terminal residue" evidence="1">
    <location>
        <position position="418"/>
    </location>
</feature>
<evidence type="ECO:0000313" key="2">
    <source>
        <dbReference type="Proteomes" id="UP000789920"/>
    </source>
</evidence>
<name>A0ACA9K828_9GLOM</name>
<reference evidence="1" key="1">
    <citation type="submission" date="2021-06" db="EMBL/GenBank/DDBJ databases">
        <authorList>
            <person name="Kallberg Y."/>
            <person name="Tangrot J."/>
            <person name="Rosling A."/>
        </authorList>
    </citation>
    <scope>NUCLEOTIDE SEQUENCE</scope>
    <source>
        <strain evidence="1">MA461A</strain>
    </source>
</reference>
<sequence length="418" mass="45895">MHSADTQFYNKNDYESARPALLVLLDAYTNAEQNNDPDFMVIGLKKRNVAYSTDIENFMALKKAYIDKKYSKLSKRQSPSSTIMLTDEGKDAAYFGLISIGNQNFNVTYDTGSLDLWVPDISCPTSICGSHNRFDPSKSSTFQPSKNNFSLPYGIPGDNQTVSGYEGQDTVKLGDISVTQQTVGLAVINPFQDQIEDGILGLGPVNVEGFKVNGVMQSIKEQHKLSKNIIGFHLAKERKDSRDVSFMTLGGVNQKAVVGSIEYNTANVTLGYWLIALKDVKVDGNSLGFRSSAFSAVIDTGTSLIYGVPAIVDLLHANIPGAMFYQQQFWVVPCGTKSVVSFTFESGSYSIDPSELVVKTNQSDEICISGIQRNTANFWLIGDVFLTNVFSVFDFDNYQVGFAQTTVMYDLNTSGSAK</sequence>
<gene>
    <name evidence="1" type="ORF">RPERSI_LOCUS50</name>
</gene>
<evidence type="ECO:0000313" key="1">
    <source>
        <dbReference type="EMBL" id="CAG8458420.1"/>
    </source>
</evidence>
<dbReference type="EMBL" id="CAJVQC010000034">
    <property type="protein sequence ID" value="CAG8458420.1"/>
    <property type="molecule type" value="Genomic_DNA"/>
</dbReference>
<organism evidence="1 2">
    <name type="scientific">Racocetra persica</name>
    <dbReference type="NCBI Taxonomy" id="160502"/>
    <lineage>
        <taxon>Eukaryota</taxon>
        <taxon>Fungi</taxon>
        <taxon>Fungi incertae sedis</taxon>
        <taxon>Mucoromycota</taxon>
        <taxon>Glomeromycotina</taxon>
        <taxon>Glomeromycetes</taxon>
        <taxon>Diversisporales</taxon>
        <taxon>Gigasporaceae</taxon>
        <taxon>Racocetra</taxon>
    </lineage>
</organism>